<reference evidence="1 2" key="1">
    <citation type="submission" date="2014-09" db="EMBL/GenBank/DDBJ databases">
        <title>Draft genome sequence of an obligately methylotrophic methanogen, Methanococcoides methylutens, isolated from marine sediment.</title>
        <authorList>
            <person name="Guan Y."/>
            <person name="Ngugi D.K."/>
            <person name="Blom J."/>
            <person name="Ali S."/>
            <person name="Ferry J.G."/>
            <person name="Stingl U."/>
        </authorList>
    </citation>
    <scope>NUCLEOTIDE SEQUENCE [LARGE SCALE GENOMIC DNA]</scope>
    <source>
        <strain evidence="1 2">DSM 2657</strain>
    </source>
</reference>
<dbReference type="PANTHER" id="PTHR35866:SF2">
    <property type="entry name" value="YKGJ FAMILY CYSTEINE CLUSTER PROTEIN"/>
    <property type="match status" value="1"/>
</dbReference>
<evidence type="ECO:0000313" key="1">
    <source>
        <dbReference type="EMBL" id="KGK99027.1"/>
    </source>
</evidence>
<evidence type="ECO:0008006" key="3">
    <source>
        <dbReference type="Google" id="ProtNLM"/>
    </source>
</evidence>
<organism evidence="1 2">
    <name type="scientific">Methanococcoides methylutens</name>
    <dbReference type="NCBI Taxonomy" id="2226"/>
    <lineage>
        <taxon>Archaea</taxon>
        <taxon>Methanobacteriati</taxon>
        <taxon>Methanobacteriota</taxon>
        <taxon>Stenosarchaea group</taxon>
        <taxon>Methanomicrobia</taxon>
        <taxon>Methanosarcinales</taxon>
        <taxon>Methanosarcinaceae</taxon>
        <taxon>Methanococcoides</taxon>
    </lineage>
</organism>
<gene>
    <name evidence="1" type="ORF">LI82_03055</name>
</gene>
<keyword evidence="2" id="KW-1185">Reference proteome</keyword>
<proteinExistence type="predicted"/>
<dbReference type="EMBL" id="JRHO01000009">
    <property type="protein sequence ID" value="KGK99027.1"/>
    <property type="molecule type" value="Genomic_DNA"/>
</dbReference>
<protein>
    <recommendedName>
        <fullName evidence="3">Fe-S oxidoreductase</fullName>
    </recommendedName>
</protein>
<accession>A0A099T1L1</accession>
<name>A0A099T1L1_METMT</name>
<dbReference type="PANTHER" id="PTHR35866">
    <property type="entry name" value="PUTATIVE-RELATED"/>
    <property type="match status" value="1"/>
</dbReference>
<dbReference type="Proteomes" id="UP000029859">
    <property type="component" value="Unassembled WGS sequence"/>
</dbReference>
<dbReference type="AlphaFoldDB" id="A0A099T1L1"/>
<comment type="caution">
    <text evidence="1">The sequence shown here is derived from an EMBL/GenBank/DDBJ whole genome shotgun (WGS) entry which is preliminary data.</text>
</comment>
<sequence length="248" mass="27825">MIKGLQEELEAAGSILIEDIASQIREIGFSCRMCGTCCKRSGGDNRVFLTSVDMEMLEGCSTCPKDAAIPMLPDGMDMYSSSSVREHLHEFELDSKGRLNTFGWMLKRKESGDCLFLGYDGEVRGEDDLCKDDLCEGDVHNRCSIYANRSMLCRTYPFYIDNGELNTSECEGLGEDISYEDSIILARDLIDRYVTEIKDTILLYENFEEIQTSSGSLDIFNNILSGGDLVFVVHDCTGMSIFSLKLYK</sequence>
<evidence type="ECO:0000313" key="2">
    <source>
        <dbReference type="Proteomes" id="UP000029859"/>
    </source>
</evidence>